<dbReference type="InterPro" id="IPR012341">
    <property type="entry name" value="6hp_glycosidase-like_sf"/>
</dbReference>
<feature type="compositionally biased region" description="Low complexity" evidence="1">
    <location>
        <begin position="54"/>
        <end position="69"/>
    </location>
</feature>
<dbReference type="Pfam" id="PF09137">
    <property type="entry name" value="Glucodextran_N"/>
    <property type="match status" value="1"/>
</dbReference>
<dbReference type="GO" id="GO:0030246">
    <property type="term" value="F:carbohydrate binding"/>
    <property type="evidence" value="ECO:0007669"/>
    <property type="project" value="InterPro"/>
</dbReference>
<evidence type="ECO:0000313" key="6">
    <source>
        <dbReference type="Proteomes" id="UP001142372"/>
    </source>
</evidence>
<gene>
    <name evidence="5" type="ORF">GCM10017584_28090</name>
</gene>
<dbReference type="SUPFAM" id="SSF49344">
    <property type="entry name" value="CBD9-like"/>
    <property type="match status" value="1"/>
</dbReference>
<feature type="domain" description="GH15-like" evidence="2">
    <location>
        <begin position="367"/>
        <end position="709"/>
    </location>
</feature>
<dbReference type="RefSeq" id="WP_271177878.1">
    <property type="nucleotide sequence ID" value="NZ_BAAAJO010000004.1"/>
</dbReference>
<dbReference type="PROSITE" id="PS51318">
    <property type="entry name" value="TAT"/>
    <property type="match status" value="1"/>
</dbReference>
<dbReference type="Pfam" id="PF09985">
    <property type="entry name" value="Glucodextran_C"/>
    <property type="match status" value="1"/>
</dbReference>
<dbReference type="Gene3D" id="2.70.98.10">
    <property type="match status" value="1"/>
</dbReference>
<dbReference type="CDD" id="cd09626">
    <property type="entry name" value="DOMON_glucodextranase_like"/>
    <property type="match status" value="1"/>
</dbReference>
<dbReference type="Proteomes" id="UP001142372">
    <property type="component" value="Unassembled WGS sequence"/>
</dbReference>
<feature type="domain" description="Glucodextranase-like C-terminal" evidence="4">
    <location>
        <begin position="903"/>
        <end position="1118"/>
    </location>
</feature>
<proteinExistence type="predicted"/>
<dbReference type="InterPro" id="IPR006311">
    <property type="entry name" value="TAT_signal"/>
</dbReference>
<reference evidence="5" key="1">
    <citation type="journal article" date="2014" name="Int. J. Syst. Evol. Microbiol.">
        <title>Complete genome sequence of Corynebacterium casei LMG S-19264T (=DSM 44701T), isolated from a smear-ripened cheese.</title>
        <authorList>
            <consortium name="US DOE Joint Genome Institute (JGI-PGF)"/>
            <person name="Walter F."/>
            <person name="Albersmeier A."/>
            <person name="Kalinowski J."/>
            <person name="Ruckert C."/>
        </authorList>
    </citation>
    <scope>NUCLEOTIDE SEQUENCE</scope>
    <source>
        <strain evidence="5">VKM Ac-1401</strain>
    </source>
</reference>
<evidence type="ECO:0000313" key="5">
    <source>
        <dbReference type="EMBL" id="GLJ77235.1"/>
    </source>
</evidence>
<dbReference type="PANTHER" id="PTHR31616">
    <property type="entry name" value="TREHALASE"/>
    <property type="match status" value="1"/>
</dbReference>
<feature type="region of interest" description="Disordered" evidence="1">
    <location>
        <begin position="54"/>
        <end position="73"/>
    </location>
</feature>
<dbReference type="Gene3D" id="1.50.10.10">
    <property type="match status" value="1"/>
</dbReference>
<comment type="caution">
    <text evidence="5">The sequence shown here is derived from an EMBL/GenBank/DDBJ whole genome shotgun (WGS) entry which is preliminary data.</text>
</comment>
<accession>A0A9W6M0T3</accession>
<dbReference type="GO" id="GO:0016757">
    <property type="term" value="F:glycosyltransferase activity"/>
    <property type="evidence" value="ECO:0007669"/>
    <property type="project" value="UniProtKB-ARBA"/>
</dbReference>
<dbReference type="GO" id="GO:0005975">
    <property type="term" value="P:carbohydrate metabolic process"/>
    <property type="evidence" value="ECO:0007669"/>
    <property type="project" value="InterPro"/>
</dbReference>
<dbReference type="SUPFAM" id="SSF48208">
    <property type="entry name" value="Six-hairpin glycosidases"/>
    <property type="match status" value="1"/>
</dbReference>
<reference evidence="5" key="2">
    <citation type="submission" date="2023-01" db="EMBL/GenBank/DDBJ databases">
        <authorList>
            <person name="Sun Q."/>
            <person name="Evtushenko L."/>
        </authorList>
    </citation>
    <scope>NUCLEOTIDE SEQUENCE</scope>
    <source>
        <strain evidence="5">VKM Ac-1401</strain>
    </source>
</reference>
<keyword evidence="6" id="KW-1185">Reference proteome</keyword>
<sequence>MESAHRSAFEWGAIVIRRRFVLPAAATVIALAALGLSTTGAAAVVPAAAAPSGGTAASGEAAGSPGAVSHQAQSRKDCVGTARNTGSKIWFTVANGILSDVYAPTVDATNVETMQFLVTDGSSFTDLQARDMTYTAAADATGMMCTVTSTAKSGAYRIVTTYLTDPSRDSVVIRTRFQALKAGAGAYKLYVRLDANAGGNGGGGTANGGADTAVVDTSSGTAVPVTYDTNTISQANRTAYAVPSYLALRGDRPFSSLSSGFVGTASDSITQLDATHTLSPATATATGGNVEQTVGVARDRSGNATLALGFGSTQSSAVKTAGATIGSSALKLTASYLGGWLKYDAGLRVPFLTAPGLSGSQRLAAIKNYYQSANVVKASEDKKYPGAIVAGLDAPWGQSIVANDPNNLFSNGYREVFSRDLYEAWTALYTDGDLATARDTVRYLLLKSQQANGSQPRNSLLDGTKAADAFNDQLDETAYPILMALQSGLASDNTLWPHVKSAANFLISHGPSFGVERWEEQTGYSPSTIAAEIAALVAGAAIADVHGDAASARVWRATADQYQRNITAWGVTTNGPLSSSPYFIRLSKTGDPNAAISYNTGNGGPTLDQRAIADAGFLEYVRLGILPATDPVIANSLKVVDATIKRPTASGTGWLRYNGDGYGDCVVGAGTSCTIDGAPWTNSGANTGTGHPWPVLGAERAQQYIALGQKSTASGILATINRMNSGPGLVPEQVWDAPNLPRSPYGTDPATASIGFVNGQADGSASPLTWGSASQVRLTADLAAGRSLEQPAQVRDRYVTHTQASTPLTVTSPVDGTAASATITVTGTAVPGASVDIADVATDGDSATTVTHVTAGAGGAFSVPITAAAGTNVLVVTSTAPGGGTAQVVRSVVNDVVEGTLLFTADDPNGDDNGPGNYAYPTSGDFHAGAFDLTKFQVYDTGSTITFRMQTADLTPTFGSTNGAQLVDVYVGQPGAATTSSAASYPSMNYQVAPAWSRLIEAQGFTGSKILDASGASTGVVTVSANAVSRYTTFSVTKTALGGTPASGWSFAIALTGQDGTHGVDQTRSFTATPGAYSFGVCVPGGSSPLCSADPNTVPKVMDTIVPSGTTQADELNYGVHSPVVLKGVVVP</sequence>
<dbReference type="PANTHER" id="PTHR31616:SF0">
    <property type="entry name" value="GLUCAN 1,4-ALPHA-GLUCOSIDASE"/>
    <property type="match status" value="1"/>
</dbReference>
<dbReference type="InterPro" id="IPR019248">
    <property type="entry name" value="Glucodextran_C"/>
</dbReference>
<dbReference type="GO" id="GO:0004553">
    <property type="term" value="F:hydrolase activity, hydrolyzing O-glycosyl compounds"/>
    <property type="evidence" value="ECO:0007669"/>
    <property type="project" value="TreeGrafter"/>
</dbReference>
<feature type="domain" description="Glucodextranase N-terminal" evidence="3">
    <location>
        <begin position="61"/>
        <end position="344"/>
    </location>
</feature>
<dbReference type="AlphaFoldDB" id="A0A9W6M0T3"/>
<evidence type="ECO:0000259" key="4">
    <source>
        <dbReference type="Pfam" id="PF09985"/>
    </source>
</evidence>
<dbReference type="SUPFAM" id="SSF74650">
    <property type="entry name" value="Galactose mutarotase-like"/>
    <property type="match status" value="1"/>
</dbReference>
<dbReference type="InterPro" id="IPR015220">
    <property type="entry name" value="Glucodextranase_N"/>
</dbReference>
<evidence type="ECO:0000259" key="2">
    <source>
        <dbReference type="Pfam" id="PF00723"/>
    </source>
</evidence>
<name>A0A9W6M0T3_9MICO</name>
<evidence type="ECO:0000259" key="3">
    <source>
        <dbReference type="Pfam" id="PF09137"/>
    </source>
</evidence>
<dbReference type="InterPro" id="IPR013783">
    <property type="entry name" value="Ig-like_fold"/>
</dbReference>
<dbReference type="InterPro" id="IPR014718">
    <property type="entry name" value="GH-type_carb-bd"/>
</dbReference>
<dbReference type="Pfam" id="PF00723">
    <property type="entry name" value="Glyco_hydro_15"/>
    <property type="match status" value="1"/>
</dbReference>
<evidence type="ECO:0000256" key="1">
    <source>
        <dbReference type="SAM" id="MobiDB-lite"/>
    </source>
</evidence>
<protein>
    <submittedName>
        <fullName evidence="5">Glucan 1,4-alpha-glucosidase</fullName>
    </submittedName>
</protein>
<dbReference type="Gene3D" id="2.60.40.10">
    <property type="entry name" value="Immunoglobulins"/>
    <property type="match status" value="1"/>
</dbReference>
<dbReference type="InterPro" id="IPR011613">
    <property type="entry name" value="GH15-like"/>
</dbReference>
<dbReference type="EMBL" id="BSEN01000013">
    <property type="protein sequence ID" value="GLJ77235.1"/>
    <property type="molecule type" value="Genomic_DNA"/>
</dbReference>
<dbReference type="InterPro" id="IPR011013">
    <property type="entry name" value="Gal_mutarotase_sf_dom"/>
</dbReference>
<organism evidence="5 6">
    <name type="scientific">Leifsonia poae</name>
    <dbReference type="NCBI Taxonomy" id="110933"/>
    <lineage>
        <taxon>Bacteria</taxon>
        <taxon>Bacillati</taxon>
        <taxon>Actinomycetota</taxon>
        <taxon>Actinomycetes</taxon>
        <taxon>Micrococcales</taxon>
        <taxon>Microbacteriaceae</taxon>
        <taxon>Leifsonia</taxon>
    </lineage>
</organism>
<dbReference type="Gene3D" id="2.60.40.1190">
    <property type="match status" value="1"/>
</dbReference>
<dbReference type="InterPro" id="IPR008928">
    <property type="entry name" value="6-hairpin_glycosidase_sf"/>
</dbReference>